<dbReference type="GO" id="GO:0003779">
    <property type="term" value="F:actin binding"/>
    <property type="evidence" value="ECO:0007669"/>
    <property type="project" value="InterPro"/>
</dbReference>
<dbReference type="Pfam" id="PF06367">
    <property type="entry name" value="Drf_FH3"/>
    <property type="match status" value="1"/>
</dbReference>
<protein>
    <submittedName>
        <fullName evidence="1">Protein diaphanous 2</fullName>
    </submittedName>
</protein>
<dbReference type="InterPro" id="IPR014767">
    <property type="entry name" value="DAD_dom"/>
</dbReference>
<dbReference type="SMART" id="SM00498">
    <property type="entry name" value="FH2"/>
    <property type="match status" value="1"/>
</dbReference>
<keyword evidence="2" id="KW-1185">Reference proteome</keyword>
<dbReference type="InterPro" id="IPR016024">
    <property type="entry name" value="ARM-type_fold"/>
</dbReference>
<dbReference type="Pfam" id="PF02181">
    <property type="entry name" value="FH2"/>
    <property type="match status" value="1"/>
</dbReference>
<evidence type="ECO:0000313" key="1">
    <source>
        <dbReference type="EMBL" id="KAG5451822.1"/>
    </source>
</evidence>
<dbReference type="Gene3D" id="1.25.10.10">
    <property type="entry name" value="Leucine-rich Repeat Variant"/>
    <property type="match status" value="1"/>
</dbReference>
<dbReference type="STRING" id="79923.H2KNG7"/>
<dbReference type="PROSITE" id="PS51231">
    <property type="entry name" value="DAD"/>
    <property type="match status" value="1"/>
</dbReference>
<dbReference type="Proteomes" id="UP000286415">
    <property type="component" value="Unassembled WGS sequence"/>
</dbReference>
<dbReference type="SUPFAM" id="SSF48371">
    <property type="entry name" value="ARM repeat"/>
    <property type="match status" value="1"/>
</dbReference>
<dbReference type="GO" id="GO:0030041">
    <property type="term" value="P:actin filament polymerization"/>
    <property type="evidence" value="ECO:0007669"/>
    <property type="project" value="TreeGrafter"/>
</dbReference>
<dbReference type="Gene3D" id="1.10.238.150">
    <property type="entry name" value="Formin, FH3 diaphanous domain"/>
    <property type="match status" value="1"/>
</dbReference>
<dbReference type="SUPFAM" id="SSF101447">
    <property type="entry name" value="Formin homology 2 domain (FH2 domain)"/>
    <property type="match status" value="1"/>
</dbReference>
<dbReference type="Gene3D" id="6.10.30.30">
    <property type="match status" value="1"/>
</dbReference>
<reference evidence="1 2" key="2">
    <citation type="journal article" date="2021" name="Genomics">
        <title>High-quality reference genome for Clonorchis sinensis.</title>
        <authorList>
            <person name="Young N.D."/>
            <person name="Stroehlein A.J."/>
            <person name="Kinkar L."/>
            <person name="Wang T."/>
            <person name="Sohn W.M."/>
            <person name="Chang B.C.H."/>
            <person name="Kaur P."/>
            <person name="Weisz D."/>
            <person name="Dudchenko O."/>
            <person name="Aiden E.L."/>
            <person name="Korhonen P.K."/>
            <person name="Gasser R.B."/>
        </authorList>
    </citation>
    <scope>NUCLEOTIDE SEQUENCE [LARGE SCALE GENOMIC DNA]</scope>
    <source>
        <strain evidence="1">Cs-k2</strain>
    </source>
</reference>
<dbReference type="SMART" id="SM01139">
    <property type="entry name" value="Drf_FH3"/>
    <property type="match status" value="1"/>
</dbReference>
<dbReference type="Gene3D" id="1.20.58.2220">
    <property type="entry name" value="Formin, FH2 domain"/>
    <property type="match status" value="1"/>
</dbReference>
<dbReference type="GO" id="GO:0031267">
    <property type="term" value="F:small GTPase binding"/>
    <property type="evidence" value="ECO:0007669"/>
    <property type="project" value="InterPro"/>
</dbReference>
<accession>A0A8T1MSD6</accession>
<comment type="caution">
    <text evidence="1">The sequence shown here is derived from an EMBL/GenBank/DDBJ whole genome shotgun (WGS) entry which is preliminary data.</text>
</comment>
<dbReference type="InterPro" id="IPR014768">
    <property type="entry name" value="GBD/FH3_dom"/>
</dbReference>
<dbReference type="PROSITE" id="PS51232">
    <property type="entry name" value="GBD_FH3"/>
    <property type="match status" value="1"/>
</dbReference>
<dbReference type="GO" id="GO:0005884">
    <property type="term" value="C:actin filament"/>
    <property type="evidence" value="ECO:0007669"/>
    <property type="project" value="TreeGrafter"/>
</dbReference>
<dbReference type="Gene3D" id="1.20.58.630">
    <property type="match status" value="1"/>
</dbReference>
<dbReference type="Gene3D" id="1.10.20.40">
    <property type="entry name" value="Formin, diaphanous GTPase-binding domain"/>
    <property type="match status" value="1"/>
</dbReference>
<organism evidence="1 2">
    <name type="scientific">Clonorchis sinensis</name>
    <name type="common">Chinese liver fluke</name>
    <dbReference type="NCBI Taxonomy" id="79923"/>
    <lineage>
        <taxon>Eukaryota</taxon>
        <taxon>Metazoa</taxon>
        <taxon>Spiralia</taxon>
        <taxon>Lophotrochozoa</taxon>
        <taxon>Platyhelminthes</taxon>
        <taxon>Trematoda</taxon>
        <taxon>Digenea</taxon>
        <taxon>Opisthorchiida</taxon>
        <taxon>Opisthorchiata</taxon>
        <taxon>Opisthorchiidae</taxon>
        <taxon>Clonorchis</taxon>
    </lineage>
</organism>
<name>A0A8T1MSD6_CLOSI</name>
<dbReference type="InterPro" id="IPR042201">
    <property type="entry name" value="FH2_Formin_sf"/>
</dbReference>
<dbReference type="Pfam" id="PF06371">
    <property type="entry name" value="Drf_GBD"/>
    <property type="match status" value="1"/>
</dbReference>
<evidence type="ECO:0000313" key="2">
    <source>
        <dbReference type="Proteomes" id="UP000286415"/>
    </source>
</evidence>
<sequence length="1038" mass="115021">MDPKKEKSKFKLFGAKDAAKPPPKERRATRKVPESPIPPPADDLTKLSEEEIEQKFILMLEDMNLTQEQTKSLRTRPLAVKLEMLMSHQANLQASKNNDPEAFVSVLRNPHNHSNKQLLHLFDELHVRLRTSGVSWIRNFNNQQNDGLNLLLRILALSLTGYYPNCSLSCLRCIRMLGNCGYGLSALVDHETASTFIARCLDPDQPALMDCAIELLSCMALCDSKGYQKVMDGLTYSAELATAPGDRFVPLVKALDSSDLARSSLQLINVLVNRGCVTNSSFDVDFRIHLRMELNQLGIGEKINKLTYSTDEVIGNHVSIYLTKAEEDMETLLDRFDAARCDFDDATEVFQLLNRTLIGTTSERKFLSILQHLLFVRDEPYRLSYFTLLDELMGQIVLQVDGIDPDPRSALLRLDVESTISALMQKVDSGGTDDRSAEIQKKLDEALKSKLEAEATIHTLKKELETAGTSGSPGGVAPPPASGIIPPPPTPGGAGIPPPPPPPPMMGGGGIPPPPPPPMLAGGGIPPPPPPGGGIPPPMAPAVPQLPFGMKPKKTYSVGVPMKKANWDQVSPDLLTEDSVWVKLQEDKLESPELFESLTSQFSTKPTKKLQSVDGDSGAGRAAQNAKKTKSLRYLDGKVAQNLSILLGSLKVPHEEIRRRLLVLDETLLTPHMVEQLIRALPEPSVITTITAAKDEFNDLADPERFVFLVGQIRTLIPRLNSILFKMHFDEKMEELKPEIVDADEALREIHSSKSLRRILELVLLLGNYMNSGSRNAQSLGFQISFLTKLDATKDVSNQLTLLHFVVNYFNKTYPELAKGFVDDFSHLDRACRFSEDTIRSSIAEMKKSLSGLKKELETYKPQGPEDAYLDVMTKFTESASSRLTQLETMFERMREKFTGVARYFAFDPSKYNMESLFNDMKAFHSAYVNALKDIERQEAAKARERKAAEEQERRNRERGQLSAKGPEAIKRPSEEESNVIDNLMEALKSGAAFGDGGRAGARRPRNRPAPGAAGVNSAPRKEVGRERHVPTANTLVS</sequence>
<dbReference type="InterPro" id="IPR051412">
    <property type="entry name" value="Formin_Homology_Diaphanous_sf"/>
</dbReference>
<reference evidence="1 2" key="1">
    <citation type="journal article" date="2018" name="Biotechnol. Adv.">
        <title>Improved genomic resources and new bioinformatic workflow for the carcinogenic parasite Clonorchis sinensis: Biotechnological implications.</title>
        <authorList>
            <person name="Wang D."/>
            <person name="Korhonen P.K."/>
            <person name="Gasser R.B."/>
            <person name="Young N.D."/>
        </authorList>
    </citation>
    <scope>NUCLEOTIDE SEQUENCE [LARGE SCALE GENOMIC DNA]</scope>
    <source>
        <strain evidence="1">Cs-k2</strain>
    </source>
</reference>
<dbReference type="PROSITE" id="PS51444">
    <property type="entry name" value="FH2"/>
    <property type="match status" value="1"/>
</dbReference>
<dbReference type="InterPro" id="IPR011989">
    <property type="entry name" value="ARM-like"/>
</dbReference>
<dbReference type="SMART" id="SM01140">
    <property type="entry name" value="Drf_GBD"/>
    <property type="match status" value="1"/>
</dbReference>
<dbReference type="PANTHER" id="PTHR45691:SF6">
    <property type="entry name" value="PROTEIN DIAPHANOUS"/>
    <property type="match status" value="1"/>
</dbReference>
<dbReference type="InterPro" id="IPR010473">
    <property type="entry name" value="GTPase-bd"/>
</dbReference>
<dbReference type="InterPro" id="IPR044933">
    <property type="entry name" value="DIA_GBD_sf"/>
</dbReference>
<proteinExistence type="predicted"/>
<gene>
    <name evidence="1" type="ORF">CSKR_103923</name>
</gene>
<dbReference type="InterPro" id="IPR015425">
    <property type="entry name" value="FH2_Formin"/>
</dbReference>
<dbReference type="EMBL" id="NIRI02000042">
    <property type="protein sequence ID" value="KAG5451822.1"/>
    <property type="molecule type" value="Genomic_DNA"/>
</dbReference>
<dbReference type="OrthoDB" id="1104827at2759"/>
<dbReference type="InterPro" id="IPR010472">
    <property type="entry name" value="FH3_dom"/>
</dbReference>
<dbReference type="PANTHER" id="PTHR45691">
    <property type="entry name" value="PROTEIN DIAPHANOUS"/>
    <property type="match status" value="1"/>
</dbReference>